<dbReference type="PANTHER" id="PTHR21724:SF0">
    <property type="entry name" value="SHKT DOMAIN-CONTAINING PROTEIN"/>
    <property type="match status" value="1"/>
</dbReference>
<feature type="chain" id="PRO_5042870484" evidence="2">
    <location>
        <begin position="47"/>
        <end position="172"/>
    </location>
</feature>
<evidence type="ECO:0000313" key="4">
    <source>
        <dbReference type="EMBL" id="KAK5984190.1"/>
    </source>
</evidence>
<dbReference type="EMBL" id="WIXE01003164">
    <property type="protein sequence ID" value="KAK5984190.1"/>
    <property type="molecule type" value="Genomic_DNA"/>
</dbReference>
<feature type="signal peptide" evidence="2">
    <location>
        <begin position="1"/>
        <end position="46"/>
    </location>
</feature>
<comment type="caution">
    <text evidence="4">The sequence shown here is derived from an EMBL/GenBank/DDBJ whole genome shotgun (WGS) entry which is preliminary data.</text>
</comment>
<name>A0AAN8G5P7_TRICO</name>
<feature type="region of interest" description="Disordered" evidence="1">
    <location>
        <begin position="1"/>
        <end position="24"/>
    </location>
</feature>
<keyword evidence="5" id="KW-1185">Reference proteome</keyword>
<dbReference type="AlphaFoldDB" id="A0AAN8G5P7"/>
<organism evidence="4 5">
    <name type="scientific">Trichostrongylus colubriformis</name>
    <name type="common">Black scour worm</name>
    <dbReference type="NCBI Taxonomy" id="6319"/>
    <lineage>
        <taxon>Eukaryota</taxon>
        <taxon>Metazoa</taxon>
        <taxon>Ecdysozoa</taxon>
        <taxon>Nematoda</taxon>
        <taxon>Chromadorea</taxon>
        <taxon>Rhabditida</taxon>
        <taxon>Rhabditina</taxon>
        <taxon>Rhabditomorpha</taxon>
        <taxon>Strongyloidea</taxon>
        <taxon>Trichostrongylidae</taxon>
        <taxon>Trichostrongylus</taxon>
    </lineage>
</organism>
<reference evidence="4 5" key="1">
    <citation type="submission" date="2019-10" db="EMBL/GenBank/DDBJ databases">
        <title>Assembly and Annotation for the nematode Trichostrongylus colubriformis.</title>
        <authorList>
            <person name="Martin J."/>
        </authorList>
    </citation>
    <scope>NUCLEOTIDE SEQUENCE [LARGE SCALE GENOMIC DNA]</scope>
    <source>
        <strain evidence="4">G859</strain>
        <tissue evidence="4">Whole worm</tissue>
    </source>
</reference>
<dbReference type="SMART" id="SM00254">
    <property type="entry name" value="ShKT"/>
    <property type="match status" value="1"/>
</dbReference>
<dbReference type="InterPro" id="IPR003582">
    <property type="entry name" value="ShKT_dom"/>
</dbReference>
<sequence>MRVGGTWPGATTRPKAKMDGAGERQKRHEMLSFLLLSTLLLRSTLAGITDLNCTESVGEAVKYAQTAVNCQNKLSDASCTVLYTTAVKANTDTDRDAKCAGNPVDPHLVQAAIQLCPQTCGYCCLTPAYACDNKPQPRIPCSSVTTEMCQNIAWKSILEEDCPKTCGLCDSG</sequence>
<keyword evidence="2" id="KW-0732">Signal</keyword>
<accession>A0AAN8G5P7</accession>
<dbReference type="PANTHER" id="PTHR21724">
    <property type="entry name" value="SHKT DOMAIN-CONTAINING PROTEIN"/>
    <property type="match status" value="1"/>
</dbReference>
<proteinExistence type="predicted"/>
<dbReference type="Proteomes" id="UP001331761">
    <property type="component" value="Unassembled WGS sequence"/>
</dbReference>
<gene>
    <name evidence="4" type="ORF">GCK32_004675</name>
</gene>
<dbReference type="Gene3D" id="1.10.10.1940">
    <property type="match status" value="1"/>
</dbReference>
<evidence type="ECO:0000256" key="2">
    <source>
        <dbReference type="SAM" id="SignalP"/>
    </source>
</evidence>
<feature type="domain" description="ShKT" evidence="3">
    <location>
        <begin position="130"/>
        <end position="170"/>
    </location>
</feature>
<evidence type="ECO:0000256" key="1">
    <source>
        <dbReference type="SAM" id="MobiDB-lite"/>
    </source>
</evidence>
<evidence type="ECO:0000313" key="5">
    <source>
        <dbReference type="Proteomes" id="UP001331761"/>
    </source>
</evidence>
<protein>
    <submittedName>
        <fullName evidence="4">Metridin ShK toxin domain containing protein</fullName>
    </submittedName>
</protein>
<evidence type="ECO:0000259" key="3">
    <source>
        <dbReference type="SMART" id="SM00254"/>
    </source>
</evidence>
<dbReference type="Pfam" id="PF01549">
    <property type="entry name" value="ShK"/>
    <property type="match status" value="1"/>
</dbReference>